<dbReference type="Proteomes" id="UP001642900">
    <property type="component" value="Unassembled WGS sequence"/>
</dbReference>
<dbReference type="PROSITE" id="PS01227">
    <property type="entry name" value="UPF0012"/>
    <property type="match status" value="1"/>
</dbReference>
<protein>
    <submittedName>
        <fullName evidence="4">Carbon-nitrogen hydrolase family protein</fullName>
    </submittedName>
</protein>
<comment type="caution">
    <text evidence="4">The sequence shown here is derived from an EMBL/GenBank/DDBJ whole genome shotgun (WGS) entry which is preliminary data.</text>
</comment>
<evidence type="ECO:0000313" key="5">
    <source>
        <dbReference type="Proteomes" id="UP001642900"/>
    </source>
</evidence>
<organism evidence="4 5">
    <name type="scientific">Allomesorhizobium camelthorni</name>
    <dbReference type="NCBI Taxonomy" id="475069"/>
    <lineage>
        <taxon>Bacteria</taxon>
        <taxon>Pseudomonadati</taxon>
        <taxon>Pseudomonadota</taxon>
        <taxon>Alphaproteobacteria</taxon>
        <taxon>Hyphomicrobiales</taxon>
        <taxon>Phyllobacteriaceae</taxon>
        <taxon>Allomesorhizobium</taxon>
    </lineage>
</organism>
<dbReference type="Pfam" id="PF00795">
    <property type="entry name" value="CN_hydrolase"/>
    <property type="match status" value="1"/>
</dbReference>
<proteinExistence type="inferred from homology"/>
<comment type="similarity">
    <text evidence="1">Belongs to the carbon-nitrogen hydrolase superfamily. NIT1/NIT2 family.</text>
</comment>
<reference evidence="4 5" key="1">
    <citation type="submission" date="2020-02" db="EMBL/GenBank/DDBJ databases">
        <title>Genome sequence of strain CCNWXJ40-4.</title>
        <authorList>
            <person name="Gao J."/>
            <person name="Sun J."/>
        </authorList>
    </citation>
    <scope>NUCLEOTIDE SEQUENCE [LARGE SCALE GENOMIC DNA]</scope>
    <source>
        <strain evidence="4 5">CCNWXJ 40-4</strain>
    </source>
</reference>
<keyword evidence="5" id="KW-1185">Reference proteome</keyword>
<keyword evidence="2 4" id="KW-0378">Hydrolase</keyword>
<dbReference type="SUPFAM" id="SSF56317">
    <property type="entry name" value="Carbon-nitrogen hydrolase"/>
    <property type="match status" value="1"/>
</dbReference>
<dbReference type="EMBL" id="JAAKZF010000009">
    <property type="protein sequence ID" value="NGO51473.1"/>
    <property type="molecule type" value="Genomic_DNA"/>
</dbReference>
<dbReference type="Gene3D" id="3.60.110.10">
    <property type="entry name" value="Carbon-nitrogen hydrolase"/>
    <property type="match status" value="1"/>
</dbReference>
<dbReference type="PROSITE" id="PS50263">
    <property type="entry name" value="CN_HYDROLASE"/>
    <property type="match status" value="1"/>
</dbReference>
<dbReference type="PANTHER" id="PTHR43674:SF2">
    <property type="entry name" value="BETA-UREIDOPROPIONASE"/>
    <property type="match status" value="1"/>
</dbReference>
<evidence type="ECO:0000313" key="4">
    <source>
        <dbReference type="EMBL" id="NGO51473.1"/>
    </source>
</evidence>
<accession>A0A6G4WB92</accession>
<dbReference type="AlphaFoldDB" id="A0A6G4WB92"/>
<sequence length="257" mass="27389">MMKLAALQMHSVAGDRTANLFRIETAAREAAENGADLLVAPELAVTGYGAGDMISELAEPADGDLAERLAALSRETGVALVVGFAERDGETVFNSAIYADGQRSIVYRKSHLFGPYERKLFAPGKPAACMVEHRGLKLGMLICYDVEFPENVRRLAQAGAQAVIAPTALPVSDHAEFIARKLVPVRAFENQVFVAYVNHCGNDALFSYAGLSGVVAPDGTMLAEAPETGEALLFAELDPAAYAASIAANTYLRDIRV</sequence>
<dbReference type="InterPro" id="IPR003010">
    <property type="entry name" value="C-N_Hydrolase"/>
</dbReference>
<dbReference type="InterPro" id="IPR044083">
    <property type="entry name" value="RamA-like"/>
</dbReference>
<dbReference type="CDD" id="cd07576">
    <property type="entry name" value="R-amidase_like"/>
    <property type="match status" value="1"/>
</dbReference>
<evidence type="ECO:0000259" key="3">
    <source>
        <dbReference type="PROSITE" id="PS50263"/>
    </source>
</evidence>
<name>A0A6G4WB92_9HYPH</name>
<dbReference type="GO" id="GO:0016811">
    <property type="term" value="F:hydrolase activity, acting on carbon-nitrogen (but not peptide) bonds, in linear amides"/>
    <property type="evidence" value="ECO:0007669"/>
    <property type="project" value="UniProtKB-ARBA"/>
</dbReference>
<dbReference type="PANTHER" id="PTHR43674">
    <property type="entry name" value="NITRILASE C965.09-RELATED"/>
    <property type="match status" value="1"/>
</dbReference>
<dbReference type="InterPro" id="IPR050345">
    <property type="entry name" value="Aliph_Amidase/BUP"/>
</dbReference>
<evidence type="ECO:0000256" key="2">
    <source>
        <dbReference type="ARBA" id="ARBA00022801"/>
    </source>
</evidence>
<dbReference type="InterPro" id="IPR001110">
    <property type="entry name" value="UPF0012_CS"/>
</dbReference>
<dbReference type="InterPro" id="IPR036526">
    <property type="entry name" value="C-N_Hydrolase_sf"/>
</dbReference>
<evidence type="ECO:0000256" key="1">
    <source>
        <dbReference type="ARBA" id="ARBA00010613"/>
    </source>
</evidence>
<feature type="domain" description="CN hydrolase" evidence="3">
    <location>
        <begin position="2"/>
        <end position="239"/>
    </location>
</feature>
<gene>
    <name evidence="4" type="ORF">G6N73_09810</name>
</gene>